<proteinExistence type="predicted"/>
<sequence>MNRNDVKSALGVIAISGGLLGLSAFAVPHIVAYTEMNRQVPEAHVSYEQQHTGKPAVQLASSQIPVLKIEAEAPVSTIQAYLENTVTEEEIKQYNAYAEKLRFMDAPKLTRPMTEQESNRSLILDDQYRFDGLRPKQKLPMKAGNYEFYLDDSKATLVFPKRALTDEELLQFIDWNYRLNYVLSLNYAKPQPDQKDISEAEALGKARESVTRLFGVDLSKMEGKASYNKSGPEQKGVWFVHFQPYRVGALQTQGKPYFMYNVFIDSLSGTVIDSTIVELAYKRTPITAEMNGRIRQDSSWLQAARTIVADKQGDTREIVGTTIIKDSIYDKRGVVAVLVKLKDGSSYTAELRYPEKKLRCLIYTPASPASKS</sequence>
<accession>A0A132TDA7</accession>
<reference evidence="1 2" key="1">
    <citation type="submission" date="2015-08" db="EMBL/GenBank/DDBJ databases">
        <title>Genomes of Paenibacillus riograndensis.</title>
        <authorList>
            <person name="Sant'Anna F.H."/>
            <person name="Souza R."/>
            <person name="Ambrosini A."/>
            <person name="Bach E."/>
            <person name="Fernandes G."/>
            <person name="Balsanelli E."/>
            <person name="Baura V.A."/>
            <person name="Pedrosa F.O."/>
            <person name="Souza E.M."/>
            <person name="Passaglia L."/>
        </authorList>
    </citation>
    <scope>NUCLEOTIDE SEQUENCE [LARGE SCALE GENOMIC DNA]</scope>
    <source>
        <strain evidence="1 2">CAS34</strain>
    </source>
</reference>
<comment type="caution">
    <text evidence="1">The sequence shown here is derived from an EMBL/GenBank/DDBJ whole genome shotgun (WGS) entry which is preliminary data.</text>
</comment>
<name>A0A132TDA7_9BACL</name>
<dbReference type="Proteomes" id="UP000070475">
    <property type="component" value="Unassembled WGS sequence"/>
</dbReference>
<dbReference type="OrthoDB" id="9806713at2"/>
<organism evidence="1 2">
    <name type="scientific">Paenibacillus riograndensis</name>
    <dbReference type="NCBI Taxonomy" id="483937"/>
    <lineage>
        <taxon>Bacteria</taxon>
        <taxon>Bacillati</taxon>
        <taxon>Bacillota</taxon>
        <taxon>Bacilli</taxon>
        <taxon>Bacillales</taxon>
        <taxon>Paenibacillaceae</taxon>
        <taxon>Paenibacillus</taxon>
        <taxon>Paenibacillus sonchi group</taxon>
    </lineage>
</organism>
<dbReference type="RefSeq" id="WP_060863460.1">
    <property type="nucleotide sequence ID" value="NZ_LIRB01000149.1"/>
</dbReference>
<protein>
    <submittedName>
        <fullName evidence="1">Uncharacterized protein</fullName>
    </submittedName>
</protein>
<evidence type="ECO:0000313" key="2">
    <source>
        <dbReference type="Proteomes" id="UP000070475"/>
    </source>
</evidence>
<keyword evidence="2" id="KW-1185">Reference proteome</keyword>
<dbReference type="EMBL" id="LIRB01000149">
    <property type="protein sequence ID" value="KWX69318.1"/>
    <property type="molecule type" value="Genomic_DNA"/>
</dbReference>
<dbReference type="AlphaFoldDB" id="A0A132TDA7"/>
<evidence type="ECO:0000313" key="1">
    <source>
        <dbReference type="EMBL" id="KWX69318.1"/>
    </source>
</evidence>
<gene>
    <name evidence="1" type="ORF">AMQ84_30385</name>
</gene>
<dbReference type="PATRIC" id="fig|483937.3.peg.12"/>